<dbReference type="PROSITE" id="PS00728">
    <property type="entry name" value="AP_NUCLEASE_F1_3"/>
    <property type="match status" value="1"/>
</dbReference>
<keyword evidence="7" id="KW-0464">Manganese</keyword>
<keyword evidence="3 7" id="KW-0479">Metal-binding</keyword>
<feature type="binding site" evidence="7">
    <location>
        <position position="262"/>
    </location>
    <ligand>
        <name>Mg(2+)</name>
        <dbReference type="ChEBI" id="CHEBI:18420"/>
        <label>1</label>
    </ligand>
</feature>
<dbReference type="InterPro" id="IPR020848">
    <property type="entry name" value="AP_endonuclease_F1_CS"/>
</dbReference>
<comment type="caution">
    <text evidence="10">The sequence shown here is derived from an EMBL/GenBank/DDBJ whole genome shotgun (WGS) entry which is preliminary data.</text>
</comment>
<dbReference type="CDD" id="cd09086">
    <property type="entry name" value="ExoIII-like_AP-endo"/>
    <property type="match status" value="1"/>
</dbReference>
<dbReference type="InterPro" id="IPR037493">
    <property type="entry name" value="ExoIII-like"/>
</dbReference>
<feature type="binding site" evidence="7">
    <location>
        <position position="164"/>
    </location>
    <ligand>
        <name>Mg(2+)</name>
        <dbReference type="ChEBI" id="CHEBI:18420"/>
        <label>1</label>
    </ligand>
</feature>
<evidence type="ECO:0000256" key="4">
    <source>
        <dbReference type="ARBA" id="ARBA00022801"/>
    </source>
</evidence>
<feature type="active site" evidence="6">
    <location>
        <position position="121"/>
    </location>
</feature>
<keyword evidence="4" id="KW-0378">Hydrolase</keyword>
<sequence length="272" mass="30886">MAARLWRAPLFAMKIATWNVNSIKVRRDNVVRWLREAEPDVACLQELKCTDEAFPHVAFEDLGYNVAVHGQKTYNGVAILSKFPMEDVRPGLPGDAEDDQARYLEAVISRDGGVVRVASIYLPNGNPADSPKYDYKLDWMARLKAHAEQLLSYEEPLVLAGDYNVIPAEEDVHDPDAWRDDALFLPETRGAFRAILNLGFTDAWRASSDEPHRYTFWDYQGGAWQKNHGIRIDHLLLSPQAADRLMACNIDKAPRSWQKPSDHVPIWAELAF</sequence>
<feature type="site" description="Transition state stabilizer" evidence="8">
    <location>
        <position position="164"/>
    </location>
</feature>
<organism evidence="10 11">
    <name type="scientific">Dichotomicrobium thermohalophilum</name>
    <dbReference type="NCBI Taxonomy" id="933063"/>
    <lineage>
        <taxon>Bacteria</taxon>
        <taxon>Pseudomonadati</taxon>
        <taxon>Pseudomonadota</taxon>
        <taxon>Alphaproteobacteria</taxon>
        <taxon>Hyphomicrobiales</taxon>
        <taxon>Hyphomicrobiaceae</taxon>
        <taxon>Dichotomicrobium</taxon>
    </lineage>
</organism>
<feature type="binding site" evidence="7">
    <location>
        <position position="46"/>
    </location>
    <ligand>
        <name>Mg(2+)</name>
        <dbReference type="ChEBI" id="CHEBI:18420"/>
        <label>1</label>
    </ligand>
</feature>
<comment type="similarity">
    <text evidence="2">Belongs to the DNA repair enzymes AP/ExoA family.</text>
</comment>
<comment type="cofactor">
    <cofactor evidence="7">
        <name>Mg(2+)</name>
        <dbReference type="ChEBI" id="CHEBI:18420"/>
    </cofactor>
    <cofactor evidence="7">
        <name>Mn(2+)</name>
        <dbReference type="ChEBI" id="CHEBI:29035"/>
    </cofactor>
    <text evidence="7">Probably binds two magnesium or manganese ions per subunit.</text>
</comment>
<feature type="binding site" evidence="7">
    <location>
        <position position="263"/>
    </location>
    <ligand>
        <name>Mg(2+)</name>
        <dbReference type="ChEBI" id="CHEBI:18420"/>
        <label>1</label>
    </ligand>
</feature>
<evidence type="ECO:0000313" key="11">
    <source>
        <dbReference type="Proteomes" id="UP000266273"/>
    </source>
</evidence>
<feature type="domain" description="Endonuclease/exonuclease/phosphatase" evidence="9">
    <location>
        <begin position="16"/>
        <end position="263"/>
    </location>
</feature>
<dbReference type="NCBIfam" id="TIGR00633">
    <property type="entry name" value="xth"/>
    <property type="match status" value="1"/>
</dbReference>
<dbReference type="AlphaFoldDB" id="A0A397Q2S3"/>
<dbReference type="GO" id="GO:0046872">
    <property type="term" value="F:metal ion binding"/>
    <property type="evidence" value="ECO:0007669"/>
    <property type="project" value="UniProtKB-KW"/>
</dbReference>
<evidence type="ECO:0000259" key="9">
    <source>
        <dbReference type="Pfam" id="PF03372"/>
    </source>
</evidence>
<feature type="active site" description="Proton donor/acceptor" evidence="6">
    <location>
        <position position="162"/>
    </location>
</feature>
<dbReference type="EMBL" id="QXDF01000001">
    <property type="protein sequence ID" value="RIA55666.1"/>
    <property type="molecule type" value="Genomic_DNA"/>
</dbReference>
<dbReference type="PANTHER" id="PTHR43250">
    <property type="entry name" value="EXODEOXYRIBONUCLEASE III"/>
    <property type="match status" value="1"/>
</dbReference>
<protein>
    <submittedName>
        <fullName evidence="10">Exodeoxyribonuclease III</fullName>
    </submittedName>
</protein>
<dbReference type="PANTHER" id="PTHR43250:SF2">
    <property type="entry name" value="EXODEOXYRIBONUCLEASE III"/>
    <property type="match status" value="1"/>
</dbReference>
<comment type="cofactor">
    <cofactor evidence="1">
        <name>Mn(2+)</name>
        <dbReference type="ChEBI" id="CHEBI:29035"/>
    </cofactor>
</comment>
<proteinExistence type="inferred from homology"/>
<dbReference type="InterPro" id="IPR004808">
    <property type="entry name" value="AP_endonuc_1"/>
</dbReference>
<reference evidence="10 11" key="1">
    <citation type="submission" date="2018-08" db="EMBL/GenBank/DDBJ databases">
        <title>Genomic Encyclopedia of Archaeal and Bacterial Type Strains, Phase II (KMG-II): from individual species to whole genera.</title>
        <authorList>
            <person name="Goeker M."/>
        </authorList>
    </citation>
    <scope>NUCLEOTIDE SEQUENCE [LARGE SCALE GENOMIC DNA]</scope>
    <source>
        <strain evidence="10 11">DSM 5002</strain>
    </source>
</reference>
<evidence type="ECO:0000256" key="6">
    <source>
        <dbReference type="PIRSR" id="PIRSR604808-1"/>
    </source>
</evidence>
<dbReference type="Gene3D" id="3.60.10.10">
    <property type="entry name" value="Endonuclease/exonuclease/phosphatase"/>
    <property type="match status" value="1"/>
</dbReference>
<dbReference type="Pfam" id="PF03372">
    <property type="entry name" value="Exo_endo_phos"/>
    <property type="match status" value="1"/>
</dbReference>
<evidence type="ECO:0000256" key="2">
    <source>
        <dbReference type="ARBA" id="ARBA00007092"/>
    </source>
</evidence>
<evidence type="ECO:0000256" key="3">
    <source>
        <dbReference type="ARBA" id="ARBA00022723"/>
    </source>
</evidence>
<feature type="site" description="Important for catalytic activity" evidence="8">
    <location>
        <position position="233"/>
    </location>
</feature>
<dbReference type="Proteomes" id="UP000266273">
    <property type="component" value="Unassembled WGS sequence"/>
</dbReference>
<keyword evidence="5 7" id="KW-0460">Magnesium</keyword>
<dbReference type="InterPro" id="IPR036691">
    <property type="entry name" value="Endo/exonu/phosph_ase_sf"/>
</dbReference>
<accession>A0A397Q2S3</accession>
<feature type="site" description="Interaction with DNA substrate" evidence="8">
    <location>
        <position position="263"/>
    </location>
</feature>
<dbReference type="NCBIfam" id="TIGR00195">
    <property type="entry name" value="exoDNase_III"/>
    <property type="match status" value="1"/>
</dbReference>
<evidence type="ECO:0000256" key="1">
    <source>
        <dbReference type="ARBA" id="ARBA00001936"/>
    </source>
</evidence>
<dbReference type="InterPro" id="IPR005135">
    <property type="entry name" value="Endo/exonuclease/phosphatase"/>
</dbReference>
<feature type="active site" description="Proton acceptor" evidence="6">
    <location>
        <position position="263"/>
    </location>
</feature>
<dbReference type="GO" id="GO:0006281">
    <property type="term" value="P:DNA repair"/>
    <property type="evidence" value="ECO:0007669"/>
    <property type="project" value="InterPro"/>
</dbReference>
<dbReference type="GO" id="GO:0008311">
    <property type="term" value="F:double-stranded DNA 3'-5' DNA exonuclease activity"/>
    <property type="evidence" value="ECO:0007669"/>
    <property type="project" value="InterPro"/>
</dbReference>
<feature type="binding site" evidence="7">
    <location>
        <position position="19"/>
    </location>
    <ligand>
        <name>Mg(2+)</name>
        <dbReference type="ChEBI" id="CHEBI:18420"/>
        <label>1</label>
    </ligand>
</feature>
<evidence type="ECO:0000256" key="8">
    <source>
        <dbReference type="PIRSR" id="PIRSR604808-3"/>
    </source>
</evidence>
<gene>
    <name evidence="10" type="ORF">BXY53_0736</name>
</gene>
<dbReference type="PROSITE" id="PS51435">
    <property type="entry name" value="AP_NUCLEASE_F1_4"/>
    <property type="match status" value="1"/>
</dbReference>
<dbReference type="GO" id="GO:0003677">
    <property type="term" value="F:DNA binding"/>
    <property type="evidence" value="ECO:0007669"/>
    <property type="project" value="InterPro"/>
</dbReference>
<evidence type="ECO:0000256" key="7">
    <source>
        <dbReference type="PIRSR" id="PIRSR604808-2"/>
    </source>
</evidence>
<evidence type="ECO:0000256" key="5">
    <source>
        <dbReference type="ARBA" id="ARBA00022842"/>
    </source>
</evidence>
<name>A0A397Q2S3_9HYPH</name>
<dbReference type="GO" id="GO:0004519">
    <property type="term" value="F:endonuclease activity"/>
    <property type="evidence" value="ECO:0007669"/>
    <property type="project" value="InterPro"/>
</dbReference>
<feature type="binding site" evidence="7">
    <location>
        <position position="162"/>
    </location>
    <ligand>
        <name>Mg(2+)</name>
        <dbReference type="ChEBI" id="CHEBI:18420"/>
        <label>1</label>
    </ligand>
</feature>
<dbReference type="SUPFAM" id="SSF56219">
    <property type="entry name" value="DNase I-like"/>
    <property type="match status" value="1"/>
</dbReference>
<keyword evidence="11" id="KW-1185">Reference proteome</keyword>
<evidence type="ECO:0000313" key="10">
    <source>
        <dbReference type="EMBL" id="RIA55666.1"/>
    </source>
</evidence>